<sequence>MTRPESSLICACCLASRICNEPCHMLTPCLNCSRRGNNCLMNLSSGRCSACAGRNVKCDLIVSQPEWDRLNRDKEKLRY</sequence>
<organism evidence="1 2">
    <name type="scientific">Zopfia rhizophila CBS 207.26</name>
    <dbReference type="NCBI Taxonomy" id="1314779"/>
    <lineage>
        <taxon>Eukaryota</taxon>
        <taxon>Fungi</taxon>
        <taxon>Dikarya</taxon>
        <taxon>Ascomycota</taxon>
        <taxon>Pezizomycotina</taxon>
        <taxon>Dothideomycetes</taxon>
        <taxon>Dothideomycetes incertae sedis</taxon>
        <taxon>Zopfiaceae</taxon>
        <taxon>Zopfia</taxon>
    </lineage>
</organism>
<dbReference type="EMBL" id="ML994670">
    <property type="protein sequence ID" value="KAF2178997.1"/>
    <property type="molecule type" value="Genomic_DNA"/>
</dbReference>
<evidence type="ECO:0000313" key="2">
    <source>
        <dbReference type="Proteomes" id="UP000800200"/>
    </source>
</evidence>
<proteinExistence type="predicted"/>
<accession>A0A6A6DHP4</accession>
<name>A0A6A6DHP4_9PEZI</name>
<dbReference type="OrthoDB" id="3943416at2759"/>
<protein>
    <submittedName>
        <fullName evidence="1">Uncharacterized protein</fullName>
    </submittedName>
</protein>
<dbReference type="AlphaFoldDB" id="A0A6A6DHP4"/>
<dbReference type="Proteomes" id="UP000800200">
    <property type="component" value="Unassembled WGS sequence"/>
</dbReference>
<keyword evidence="2" id="KW-1185">Reference proteome</keyword>
<evidence type="ECO:0000313" key="1">
    <source>
        <dbReference type="EMBL" id="KAF2178997.1"/>
    </source>
</evidence>
<reference evidence="1" key="1">
    <citation type="journal article" date="2020" name="Stud. Mycol.">
        <title>101 Dothideomycetes genomes: a test case for predicting lifestyles and emergence of pathogens.</title>
        <authorList>
            <person name="Haridas S."/>
            <person name="Albert R."/>
            <person name="Binder M."/>
            <person name="Bloem J."/>
            <person name="Labutti K."/>
            <person name="Salamov A."/>
            <person name="Andreopoulos B."/>
            <person name="Baker S."/>
            <person name="Barry K."/>
            <person name="Bills G."/>
            <person name="Bluhm B."/>
            <person name="Cannon C."/>
            <person name="Castanera R."/>
            <person name="Culley D."/>
            <person name="Daum C."/>
            <person name="Ezra D."/>
            <person name="Gonzalez J."/>
            <person name="Henrissat B."/>
            <person name="Kuo A."/>
            <person name="Liang C."/>
            <person name="Lipzen A."/>
            <person name="Lutzoni F."/>
            <person name="Magnuson J."/>
            <person name="Mondo S."/>
            <person name="Nolan M."/>
            <person name="Ohm R."/>
            <person name="Pangilinan J."/>
            <person name="Park H.-J."/>
            <person name="Ramirez L."/>
            <person name="Alfaro M."/>
            <person name="Sun H."/>
            <person name="Tritt A."/>
            <person name="Yoshinaga Y."/>
            <person name="Zwiers L.-H."/>
            <person name="Turgeon B."/>
            <person name="Goodwin S."/>
            <person name="Spatafora J."/>
            <person name="Crous P."/>
            <person name="Grigoriev I."/>
        </authorList>
    </citation>
    <scope>NUCLEOTIDE SEQUENCE</scope>
    <source>
        <strain evidence="1">CBS 207.26</strain>
    </source>
</reference>
<gene>
    <name evidence="1" type="ORF">K469DRAFT_801590</name>
</gene>